<protein>
    <submittedName>
        <fullName evidence="2">Uncharacterized protein</fullName>
    </submittedName>
</protein>
<organism evidence="2 3">
    <name type="scientific">Cylicostephanus goldi</name>
    <name type="common">Nematode worm</name>
    <dbReference type="NCBI Taxonomy" id="71465"/>
    <lineage>
        <taxon>Eukaryota</taxon>
        <taxon>Metazoa</taxon>
        <taxon>Ecdysozoa</taxon>
        <taxon>Nematoda</taxon>
        <taxon>Chromadorea</taxon>
        <taxon>Rhabditida</taxon>
        <taxon>Rhabditina</taxon>
        <taxon>Rhabditomorpha</taxon>
        <taxon>Strongyloidea</taxon>
        <taxon>Strongylidae</taxon>
        <taxon>Cylicostephanus</taxon>
    </lineage>
</organism>
<accession>A0A3P6RSJ7</accession>
<name>A0A3P6RSJ7_CYLGO</name>
<dbReference type="EMBL" id="UYRV01016693">
    <property type="protein sequence ID" value="VDK62377.1"/>
    <property type="molecule type" value="Genomic_DNA"/>
</dbReference>
<feature type="region of interest" description="Disordered" evidence="1">
    <location>
        <begin position="1"/>
        <end position="49"/>
    </location>
</feature>
<dbReference type="AlphaFoldDB" id="A0A3P6RSJ7"/>
<gene>
    <name evidence="2" type="ORF">CGOC_LOCUS5483</name>
</gene>
<evidence type="ECO:0000256" key="1">
    <source>
        <dbReference type="SAM" id="MobiDB-lite"/>
    </source>
</evidence>
<proteinExistence type="predicted"/>
<reference evidence="2 3" key="1">
    <citation type="submission" date="2018-11" db="EMBL/GenBank/DDBJ databases">
        <authorList>
            <consortium name="Pathogen Informatics"/>
        </authorList>
    </citation>
    <scope>NUCLEOTIDE SEQUENCE [LARGE SCALE GENOMIC DNA]</scope>
</reference>
<keyword evidence="3" id="KW-1185">Reference proteome</keyword>
<evidence type="ECO:0000313" key="3">
    <source>
        <dbReference type="Proteomes" id="UP000271889"/>
    </source>
</evidence>
<evidence type="ECO:0000313" key="2">
    <source>
        <dbReference type="EMBL" id="VDK62377.1"/>
    </source>
</evidence>
<dbReference type="Proteomes" id="UP000271889">
    <property type="component" value="Unassembled WGS sequence"/>
</dbReference>
<sequence>MPSPKKRTTVTPAAVAAKRRKGDAQPPSKGKFETHLEQLSQSSEEEDPELLWHRKPLEEGLGTKKSIAFQVRVYLNSIEMHYYKRTFVVSMLNSSRPYYSHIQGSDLSPNTIVTRETVNRPDFYVGHQIKSPSQCYVPELTALAY</sequence>